<dbReference type="Proteomes" id="UP000236735">
    <property type="component" value="Unassembled WGS sequence"/>
</dbReference>
<dbReference type="AlphaFoldDB" id="A0A1H5UXE7"/>
<name>A0A1H5UXE7_XYLRU</name>
<protein>
    <recommendedName>
        <fullName evidence="3">Por secretion system C-terminal sorting domain-containing protein</fullName>
    </recommendedName>
</protein>
<sequence length="121" mass="13552">MAIFAILPNYNVANAGDDDDDVIFYPTVPHRIKSKPHTPTTVYVNYNEYMGAAEVTFTSVLDDVTINVYYEGMLIDNITIGTTNTGDSETINFNQGEGYYTIVVKANGQTIYNSTFEYTDY</sequence>
<evidence type="ECO:0000313" key="2">
    <source>
        <dbReference type="Proteomes" id="UP000236735"/>
    </source>
</evidence>
<reference evidence="1 2" key="1">
    <citation type="submission" date="2016-10" db="EMBL/GenBank/DDBJ databases">
        <authorList>
            <person name="de Groot N.N."/>
        </authorList>
    </citation>
    <scope>NUCLEOTIDE SEQUENCE [LARGE SCALE GENOMIC DNA]</scope>
    <source>
        <strain evidence="1 2">AR32</strain>
    </source>
</reference>
<dbReference type="EMBL" id="FNUV01000004">
    <property type="protein sequence ID" value="SEF79640.1"/>
    <property type="molecule type" value="Genomic_DNA"/>
</dbReference>
<evidence type="ECO:0000313" key="1">
    <source>
        <dbReference type="EMBL" id="SEF79640.1"/>
    </source>
</evidence>
<gene>
    <name evidence="1" type="ORF">SAMN05216354_1611</name>
</gene>
<organism evidence="1 2">
    <name type="scientific">Xylanibacter ruminicola</name>
    <name type="common">Prevotella ruminicola</name>
    <dbReference type="NCBI Taxonomy" id="839"/>
    <lineage>
        <taxon>Bacteria</taxon>
        <taxon>Pseudomonadati</taxon>
        <taxon>Bacteroidota</taxon>
        <taxon>Bacteroidia</taxon>
        <taxon>Bacteroidales</taxon>
        <taxon>Prevotellaceae</taxon>
        <taxon>Xylanibacter</taxon>
    </lineage>
</organism>
<evidence type="ECO:0008006" key="3">
    <source>
        <dbReference type="Google" id="ProtNLM"/>
    </source>
</evidence>
<accession>A0A1H5UXE7</accession>
<proteinExistence type="predicted"/>